<dbReference type="OrthoDB" id="8718740at2759"/>
<proteinExistence type="predicted"/>
<sequence length="143" mass="16455">MRIKVFVDVTSESGHWGHQKNSKHLFKVKNFGKCHSEISNASDYLTRCYSHEDRYLEKIPHVYAPLSDLPQDLYPHHSDISFRCPPPGSRAPYICPKEQDTSVINQHLPFSWRAARSNLSLILENKTRAGNGKNKEKLLMPQP</sequence>
<keyword evidence="2" id="KW-1185">Reference proteome</keyword>
<dbReference type="Proteomes" id="UP000269221">
    <property type="component" value="Unassembled WGS sequence"/>
</dbReference>
<gene>
    <name evidence="1" type="ORF">DUI87_31543</name>
</gene>
<comment type="caution">
    <text evidence="1">The sequence shown here is derived from an EMBL/GenBank/DDBJ whole genome shotgun (WGS) entry which is preliminary data.</text>
</comment>
<dbReference type="AlphaFoldDB" id="A0A3M0IT52"/>
<name>A0A3M0IT52_HIRRU</name>
<dbReference type="EMBL" id="QRBI01000231">
    <property type="protein sequence ID" value="RMB92014.1"/>
    <property type="molecule type" value="Genomic_DNA"/>
</dbReference>
<evidence type="ECO:0000313" key="2">
    <source>
        <dbReference type="Proteomes" id="UP000269221"/>
    </source>
</evidence>
<reference evidence="1 2" key="1">
    <citation type="submission" date="2018-07" db="EMBL/GenBank/DDBJ databases">
        <title>A high quality draft genome assembly of the barn swallow (H. rustica rustica).</title>
        <authorList>
            <person name="Formenti G."/>
            <person name="Chiara M."/>
            <person name="Poveda L."/>
            <person name="Francoijs K.-J."/>
            <person name="Bonisoli-Alquati A."/>
            <person name="Canova L."/>
            <person name="Gianfranceschi L."/>
            <person name="Horner D.S."/>
            <person name="Saino N."/>
        </authorList>
    </citation>
    <scope>NUCLEOTIDE SEQUENCE [LARGE SCALE GENOMIC DNA]</scope>
    <source>
        <strain evidence="1">Chelidonia</strain>
        <tissue evidence="1">Blood</tissue>
    </source>
</reference>
<evidence type="ECO:0000313" key="1">
    <source>
        <dbReference type="EMBL" id="RMB92014.1"/>
    </source>
</evidence>
<protein>
    <submittedName>
        <fullName evidence="1">Uncharacterized protein</fullName>
    </submittedName>
</protein>
<organism evidence="1 2">
    <name type="scientific">Hirundo rustica rustica</name>
    <dbReference type="NCBI Taxonomy" id="333673"/>
    <lineage>
        <taxon>Eukaryota</taxon>
        <taxon>Metazoa</taxon>
        <taxon>Chordata</taxon>
        <taxon>Craniata</taxon>
        <taxon>Vertebrata</taxon>
        <taxon>Euteleostomi</taxon>
        <taxon>Archelosauria</taxon>
        <taxon>Archosauria</taxon>
        <taxon>Dinosauria</taxon>
        <taxon>Saurischia</taxon>
        <taxon>Theropoda</taxon>
        <taxon>Coelurosauria</taxon>
        <taxon>Aves</taxon>
        <taxon>Neognathae</taxon>
        <taxon>Neoaves</taxon>
        <taxon>Telluraves</taxon>
        <taxon>Australaves</taxon>
        <taxon>Passeriformes</taxon>
        <taxon>Sylvioidea</taxon>
        <taxon>Hirundinidae</taxon>
        <taxon>Hirundo</taxon>
    </lineage>
</organism>
<accession>A0A3M0IT52</accession>